<accession>A0ABV7WI08</accession>
<dbReference type="SUPFAM" id="SSF75005">
    <property type="entry name" value="Arabinanase/levansucrase/invertase"/>
    <property type="match status" value="1"/>
</dbReference>
<dbReference type="Pfam" id="PF20578">
    <property type="entry name" value="aBig_2"/>
    <property type="match status" value="2"/>
</dbReference>
<comment type="pathway">
    <text evidence="1">Glycan metabolism; L-arabinan degradation.</text>
</comment>
<dbReference type="Gene3D" id="2.60.40.1080">
    <property type="match status" value="1"/>
</dbReference>
<feature type="domain" description="Atrophied bacterial Ig" evidence="6">
    <location>
        <begin position="340"/>
        <end position="420"/>
    </location>
</feature>
<dbReference type="Proteomes" id="UP001595685">
    <property type="component" value="Unassembled WGS sequence"/>
</dbReference>
<feature type="signal peptide" evidence="5">
    <location>
        <begin position="1"/>
        <end position="22"/>
    </location>
</feature>
<keyword evidence="3" id="KW-0378">Hydrolase</keyword>
<dbReference type="PANTHER" id="PTHR43301">
    <property type="entry name" value="ARABINAN ENDO-1,5-ALPHA-L-ARABINOSIDASE"/>
    <property type="match status" value="1"/>
</dbReference>
<organism evidence="7 8">
    <name type="scientific">Aquipuribacter hungaricus</name>
    <dbReference type="NCBI Taxonomy" id="545624"/>
    <lineage>
        <taxon>Bacteria</taxon>
        <taxon>Bacillati</taxon>
        <taxon>Actinomycetota</taxon>
        <taxon>Actinomycetes</taxon>
        <taxon>Micrococcales</taxon>
        <taxon>Intrasporangiaceae</taxon>
        <taxon>Aquipuribacter</taxon>
    </lineage>
</organism>
<dbReference type="EMBL" id="JBHRWW010000009">
    <property type="protein sequence ID" value="MFC3689310.1"/>
    <property type="molecule type" value="Genomic_DNA"/>
</dbReference>
<evidence type="ECO:0000256" key="3">
    <source>
        <dbReference type="ARBA" id="ARBA00022801"/>
    </source>
</evidence>
<dbReference type="InterPro" id="IPR013320">
    <property type="entry name" value="ConA-like_dom_sf"/>
</dbReference>
<gene>
    <name evidence="7" type="ORF">ACFOLH_13255</name>
</gene>
<dbReference type="InterPro" id="IPR050727">
    <property type="entry name" value="GH43_arabinanases"/>
</dbReference>
<proteinExistence type="inferred from homology"/>
<dbReference type="Pfam" id="PF13385">
    <property type="entry name" value="Laminin_G_3"/>
    <property type="match status" value="1"/>
</dbReference>
<dbReference type="InterPro" id="IPR023296">
    <property type="entry name" value="Glyco_hydro_beta-prop_sf"/>
</dbReference>
<dbReference type="PANTHER" id="PTHR43301:SF3">
    <property type="entry name" value="ARABINAN ENDO-1,5-ALPHA-L-ARABINOSIDASE A-RELATED"/>
    <property type="match status" value="1"/>
</dbReference>
<evidence type="ECO:0000256" key="1">
    <source>
        <dbReference type="ARBA" id="ARBA00004834"/>
    </source>
</evidence>
<evidence type="ECO:0000256" key="4">
    <source>
        <dbReference type="ARBA" id="ARBA00023295"/>
    </source>
</evidence>
<keyword evidence="4" id="KW-0326">Glycosidase</keyword>
<sequence>MRARRGAALLLATALGLGVASAVPGAASAAAPPTDGLVLHYALTGDRGTVAEDLSGNDRDGRILGGAVTGAGGLVLDGVDDHVDMPDDLLRGLASVTVAFDVRIDRSVGSAYFVYGIGNTSSAGVGDGYLFAEGNPLRTAVASGNWSTEQNTQVSRNLQRDVWKHVTYTQTGTTGVLYEDGVEVARNTAVTTTPGSIGGGTTRANYIGRSVYSADPYLKGAVRDFRLYDRALTAAQVADVAAATAQPAVEADAAALTLGDTSAVTADLTLPASTGGGSSVTWTSSDPGVVSAAGAVTRPAAGAQPATATLTATVSQRQASVQRTFTVTVLPVAGDQDRATAAAAALVVHDVDDVRSNLYLPTEGPDGSTVTWATSDAAVLTATGEVTRPALGAAAAAVTLTATVAVGAATATRTFEADVLPLPAPAPYEGYLFSHFLGEGLQQGEQVYFSLSQGDDPLRYTNLNDGEPVMVSTSGEMGLRDPYIVRSPEGDRFYQIATDLRMWNQSSGSWDEVQRRGSRDIVVWESTDLVTWSESWTATVAPETAGNAWAPEIFYDDERGEYVVFWASKIYAEDDPDHTGSAYNTMLYATTRDFRTFSESETLIDYGYSVIDTTMIEHEGDVYRFSKNESNRSATVPGGKYVFQEVGSGPTADDFDIVKEAIGAGSINQGEGPTVFKSNTEERWYLFVDEYGGRGYVPFTTTDLASGEWTMLSADQYSFPSRFRHGTVLPVTRAEWRALQRAYGTPVEPEVTATAETRCVAGRVVQTVRVAHDADEALAAEVLSAYGTRTVSVAADRTVSVALSTRLASVPAGEVRVTADGGSATAAYAARSCG</sequence>
<feature type="domain" description="Atrophied bacterial Ig" evidence="6">
    <location>
        <begin position="249"/>
        <end position="330"/>
    </location>
</feature>
<protein>
    <submittedName>
        <fullName evidence="7">Immunoglobulin-like domain-containing protein</fullName>
    </submittedName>
</protein>
<evidence type="ECO:0000313" key="7">
    <source>
        <dbReference type="EMBL" id="MFC3689310.1"/>
    </source>
</evidence>
<dbReference type="InterPro" id="IPR046780">
    <property type="entry name" value="aBig_2"/>
</dbReference>
<evidence type="ECO:0000313" key="8">
    <source>
        <dbReference type="Proteomes" id="UP001595685"/>
    </source>
</evidence>
<evidence type="ECO:0000256" key="5">
    <source>
        <dbReference type="SAM" id="SignalP"/>
    </source>
</evidence>
<evidence type="ECO:0000259" key="6">
    <source>
        <dbReference type="Pfam" id="PF20578"/>
    </source>
</evidence>
<reference evidence="8" key="1">
    <citation type="journal article" date="2019" name="Int. J. Syst. Evol. Microbiol.">
        <title>The Global Catalogue of Microorganisms (GCM) 10K type strain sequencing project: providing services to taxonomists for standard genome sequencing and annotation.</title>
        <authorList>
            <consortium name="The Broad Institute Genomics Platform"/>
            <consortium name="The Broad Institute Genome Sequencing Center for Infectious Disease"/>
            <person name="Wu L."/>
            <person name="Ma J."/>
        </authorList>
    </citation>
    <scope>NUCLEOTIDE SEQUENCE [LARGE SCALE GENOMIC DNA]</scope>
    <source>
        <strain evidence="8">NCAIM B.02333</strain>
    </source>
</reference>
<evidence type="ECO:0000256" key="2">
    <source>
        <dbReference type="ARBA" id="ARBA00009865"/>
    </source>
</evidence>
<dbReference type="Pfam" id="PF04616">
    <property type="entry name" value="Glyco_hydro_43"/>
    <property type="match status" value="1"/>
</dbReference>
<keyword evidence="8" id="KW-1185">Reference proteome</keyword>
<dbReference type="RefSeq" id="WP_340294067.1">
    <property type="nucleotide sequence ID" value="NZ_JBBEOI010000136.1"/>
</dbReference>
<dbReference type="SUPFAM" id="SSF49899">
    <property type="entry name" value="Concanavalin A-like lectins/glucanases"/>
    <property type="match status" value="1"/>
</dbReference>
<dbReference type="Gene3D" id="2.115.10.20">
    <property type="entry name" value="Glycosyl hydrolase domain, family 43"/>
    <property type="match status" value="1"/>
</dbReference>
<comment type="similarity">
    <text evidence="2">Belongs to the glycosyl hydrolase 43 family.</text>
</comment>
<dbReference type="CDD" id="cd08983">
    <property type="entry name" value="GH43_Bt3655-like"/>
    <property type="match status" value="1"/>
</dbReference>
<name>A0ABV7WI08_9MICO</name>
<dbReference type="InterPro" id="IPR006710">
    <property type="entry name" value="Glyco_hydro_43"/>
</dbReference>
<feature type="chain" id="PRO_5046870635" evidence="5">
    <location>
        <begin position="23"/>
        <end position="834"/>
    </location>
</feature>
<dbReference type="Gene3D" id="2.60.120.200">
    <property type="match status" value="1"/>
</dbReference>
<keyword evidence="5" id="KW-0732">Signal</keyword>
<comment type="caution">
    <text evidence="7">The sequence shown here is derived from an EMBL/GenBank/DDBJ whole genome shotgun (WGS) entry which is preliminary data.</text>
</comment>